<organism evidence="1 2">
    <name type="scientific">Aeribacillus alveayuensis</name>
    <dbReference type="NCBI Taxonomy" id="279215"/>
    <lineage>
        <taxon>Bacteria</taxon>
        <taxon>Bacillati</taxon>
        <taxon>Bacillota</taxon>
        <taxon>Bacilli</taxon>
        <taxon>Bacillales</taxon>
        <taxon>Bacillaceae</taxon>
        <taxon>Aeribacillus</taxon>
    </lineage>
</organism>
<dbReference type="Proteomes" id="UP001225646">
    <property type="component" value="Unassembled WGS sequence"/>
</dbReference>
<evidence type="ECO:0008006" key="3">
    <source>
        <dbReference type="Google" id="ProtNLM"/>
    </source>
</evidence>
<evidence type="ECO:0000313" key="1">
    <source>
        <dbReference type="EMBL" id="MDQ0161719.1"/>
    </source>
</evidence>
<accession>A0ABT9VLE0</accession>
<evidence type="ECO:0000313" key="2">
    <source>
        <dbReference type="Proteomes" id="UP001225646"/>
    </source>
</evidence>
<reference evidence="1 2" key="1">
    <citation type="submission" date="2023-07" db="EMBL/GenBank/DDBJ databases">
        <title>Genomic Encyclopedia of Type Strains, Phase IV (KMG-IV): sequencing the most valuable type-strain genomes for metagenomic binning, comparative biology and taxonomic classification.</title>
        <authorList>
            <person name="Goeker M."/>
        </authorList>
    </citation>
    <scope>NUCLEOTIDE SEQUENCE [LARGE SCALE GENOMIC DNA]</scope>
    <source>
        <strain evidence="1 2">DSM 19092</strain>
    </source>
</reference>
<dbReference type="EMBL" id="JAUSTR010000001">
    <property type="protein sequence ID" value="MDQ0161719.1"/>
    <property type="molecule type" value="Genomic_DNA"/>
</dbReference>
<keyword evidence="2" id="KW-1185">Reference proteome</keyword>
<dbReference type="RefSeq" id="WP_419151333.1">
    <property type="nucleotide sequence ID" value="NZ_JAUSTR010000001.1"/>
</dbReference>
<sequence length="458" mass="53102">MDPLSFIRSESFFQGKQVKSDIPKFMDGELITGKILRLLPNDTALLQIGQRTLTARLETPVHALGEYWFQTIVSTQGIKLKVLPRQEKANTSLLEQIISLYRLPPGKHTEALVQTLMKENIPFTKEQIIEAATWFNHYVRNVRLPDSLEAVQHSIVLAIKRKWPLSGGVLRTLLAIYQNTSFKEELKQLLNELQSRQQLQPAALQLKNVLMNLLTEQNALIKHDSTAFNLEQGTIGFSSPSGEKGDQSYLRITDNIITFLKQIPLMLGLRFERLFIHRDIQQLKELSKFALKPLLLASYHEVQDSVLKEKIGEVLFRLQAQTIAAHEQGLVGQYFFEWPLRMDHYLTDFSLNIYGKKREDGQIDPKYCRIVFDLRLPNLKDTIVDIWIQNKVMKVNIYNDALAEKNINPHIQMLKERLNQDEYYLSSVSVKPFQQQKIMQNIQEMIEQTSYQRVDLKI</sequence>
<name>A0ABT9VLE0_9BACI</name>
<gene>
    <name evidence="1" type="ORF">J2S06_000789</name>
</gene>
<protein>
    <recommendedName>
        <fullName evidence="3">Flagellar hook-length control protein FliK</fullName>
    </recommendedName>
</protein>
<comment type="caution">
    <text evidence="1">The sequence shown here is derived from an EMBL/GenBank/DDBJ whole genome shotgun (WGS) entry which is preliminary data.</text>
</comment>
<proteinExistence type="predicted"/>